<dbReference type="Gene3D" id="1.10.630.10">
    <property type="entry name" value="Cytochrome P450"/>
    <property type="match status" value="1"/>
</dbReference>
<proteinExistence type="predicted"/>
<dbReference type="AlphaFoldDB" id="A0A448IPL1"/>
<name>A0A448IPL1_MYCAU</name>
<sequence>MSRKAKADKTGRTSTRRLDIATTPLDTTTVDIISELCDRFGAHGRTASGDIAGGYRVSDVCAALKVPAQEWPLFARWATDFLNPASWEQLYAHLDVLIAQRCITPGNDLLSELMRLEVDGDGLTVDDLHTIVAALLAGIDAR</sequence>
<dbReference type="GO" id="GO:0005506">
    <property type="term" value="F:iron ion binding"/>
    <property type="evidence" value="ECO:0007669"/>
    <property type="project" value="InterPro"/>
</dbReference>
<evidence type="ECO:0000313" key="2">
    <source>
        <dbReference type="Proteomes" id="UP000279306"/>
    </source>
</evidence>
<dbReference type="GO" id="GO:0016705">
    <property type="term" value="F:oxidoreductase activity, acting on paired donors, with incorporation or reduction of molecular oxygen"/>
    <property type="evidence" value="ECO:0007669"/>
    <property type="project" value="InterPro"/>
</dbReference>
<reference evidence="1 2" key="1">
    <citation type="submission" date="2018-12" db="EMBL/GenBank/DDBJ databases">
        <authorList>
            <consortium name="Pathogen Informatics"/>
        </authorList>
    </citation>
    <scope>NUCLEOTIDE SEQUENCE [LARGE SCALE GENOMIC DNA]</scope>
    <source>
        <strain evidence="1 2">NCTC10437</strain>
    </source>
</reference>
<protein>
    <submittedName>
        <fullName evidence="1">Cytochrome P450 133B1</fullName>
    </submittedName>
</protein>
<dbReference type="Proteomes" id="UP000279306">
    <property type="component" value="Chromosome"/>
</dbReference>
<dbReference type="InterPro" id="IPR036396">
    <property type="entry name" value="Cyt_P450_sf"/>
</dbReference>
<dbReference type="EMBL" id="LR134356">
    <property type="protein sequence ID" value="VEG54327.1"/>
    <property type="molecule type" value="Genomic_DNA"/>
</dbReference>
<accession>A0A448IPL1</accession>
<evidence type="ECO:0000313" key="1">
    <source>
        <dbReference type="EMBL" id="VEG54327.1"/>
    </source>
</evidence>
<dbReference type="SUPFAM" id="SSF48264">
    <property type="entry name" value="Cytochrome P450"/>
    <property type="match status" value="1"/>
</dbReference>
<dbReference type="STRING" id="1791.GCA_001049355_04946"/>
<dbReference type="RefSeq" id="WP_232786898.1">
    <property type="nucleotide sequence ID" value="NZ_CVQQ01000023.1"/>
</dbReference>
<dbReference type="KEGG" id="mauu:NCTC10437_02414"/>
<organism evidence="1 2">
    <name type="scientific">Mycolicibacterium aurum</name>
    <name type="common">Mycobacterium aurum</name>
    <dbReference type="NCBI Taxonomy" id="1791"/>
    <lineage>
        <taxon>Bacteria</taxon>
        <taxon>Bacillati</taxon>
        <taxon>Actinomycetota</taxon>
        <taxon>Actinomycetes</taxon>
        <taxon>Mycobacteriales</taxon>
        <taxon>Mycobacteriaceae</taxon>
        <taxon>Mycolicibacterium</taxon>
    </lineage>
</organism>
<dbReference type="GO" id="GO:0004497">
    <property type="term" value="F:monooxygenase activity"/>
    <property type="evidence" value="ECO:0007669"/>
    <property type="project" value="InterPro"/>
</dbReference>
<keyword evidence="2" id="KW-1185">Reference proteome</keyword>
<dbReference type="GO" id="GO:0020037">
    <property type="term" value="F:heme binding"/>
    <property type="evidence" value="ECO:0007669"/>
    <property type="project" value="InterPro"/>
</dbReference>
<gene>
    <name evidence="1" type="ORF">NCTC10437_02414</name>
</gene>